<comment type="caution">
    <text evidence="4">The sequence shown here is derived from an EMBL/GenBank/DDBJ whole genome shotgun (WGS) entry which is preliminary data.</text>
</comment>
<dbReference type="InterPro" id="IPR001623">
    <property type="entry name" value="DnaJ_domain"/>
</dbReference>
<feature type="compositionally biased region" description="Polar residues" evidence="2">
    <location>
        <begin position="287"/>
        <end position="297"/>
    </location>
</feature>
<evidence type="ECO:0000313" key="5">
    <source>
        <dbReference type="Proteomes" id="UP001209854"/>
    </source>
</evidence>
<gene>
    <name evidence="4" type="ORF">NX722_18905</name>
</gene>
<accession>A0ABT3MZ45</accession>
<dbReference type="SUPFAM" id="SSF46565">
    <property type="entry name" value="Chaperone J-domain"/>
    <property type="match status" value="1"/>
</dbReference>
<sequence length="437" mass="49446">MRKFMAGNHNSRYFVLIVALLFIIIFPFHKAFPGGLGISHIGSILPNGYLALQYAHKENKGAEPYPVFESGSPECLMRTERVTGQSIDAPFKKNIGLPGIFRPVPVKRLEVLIRSAKNFQTLQDTSFITMADARAKPYNHPPEHDLELLIGVDAGYWVFYIVETTPSGKPVAVRKVNTGQYYFALEYQSLWQWLNDLSSIRIKSKCNEWQKLLYEFRFASNAEPDPTRLALFKKQLMELVHSIIMTPPQNTDNSKADKKPVLYSLPKTPPSSSSPQPDSDDQPSTSGATGQEGTSSGFHKKPLSRCDQELEDALHLLGLEMDALKQPDAAEVIKSHFRKAARKYHPDKGGTHEQFLKLKSAAECLGNHLGHRGLISIVDDITDLLRDYEKQSNKVFDSMHERLDKMRSDVKELSNWMNSLHPEPSHNDHPRSKKARR</sequence>
<evidence type="ECO:0000256" key="1">
    <source>
        <dbReference type="ARBA" id="ARBA00023186"/>
    </source>
</evidence>
<protein>
    <submittedName>
        <fullName evidence="4">J domain-containing protein</fullName>
    </submittedName>
</protein>
<dbReference type="Gene3D" id="1.10.287.110">
    <property type="entry name" value="DnaJ domain"/>
    <property type="match status" value="1"/>
</dbReference>
<evidence type="ECO:0000259" key="3">
    <source>
        <dbReference type="PROSITE" id="PS50076"/>
    </source>
</evidence>
<keyword evidence="1" id="KW-0143">Chaperone</keyword>
<feature type="domain" description="J" evidence="3">
    <location>
        <begin position="312"/>
        <end position="400"/>
    </location>
</feature>
<feature type="region of interest" description="Disordered" evidence="2">
    <location>
        <begin position="247"/>
        <end position="302"/>
    </location>
</feature>
<proteinExistence type="predicted"/>
<feature type="region of interest" description="Disordered" evidence="2">
    <location>
        <begin position="414"/>
        <end position="437"/>
    </location>
</feature>
<dbReference type="CDD" id="cd06257">
    <property type="entry name" value="DnaJ"/>
    <property type="match status" value="1"/>
</dbReference>
<dbReference type="InterPro" id="IPR036869">
    <property type="entry name" value="J_dom_sf"/>
</dbReference>
<keyword evidence="5" id="KW-1185">Reference proteome</keyword>
<dbReference type="SMART" id="SM00271">
    <property type="entry name" value="DnaJ"/>
    <property type="match status" value="1"/>
</dbReference>
<feature type="compositionally biased region" description="Low complexity" evidence="2">
    <location>
        <begin position="270"/>
        <end position="286"/>
    </location>
</feature>
<organism evidence="4 5">
    <name type="scientific">Endozoicomonas gorgoniicola</name>
    <dbReference type="NCBI Taxonomy" id="1234144"/>
    <lineage>
        <taxon>Bacteria</taxon>
        <taxon>Pseudomonadati</taxon>
        <taxon>Pseudomonadota</taxon>
        <taxon>Gammaproteobacteria</taxon>
        <taxon>Oceanospirillales</taxon>
        <taxon>Endozoicomonadaceae</taxon>
        <taxon>Endozoicomonas</taxon>
    </lineage>
</organism>
<reference evidence="4 5" key="1">
    <citation type="submission" date="2022-10" db="EMBL/GenBank/DDBJ databases">
        <title>High-quality genome sequences of two octocoral-associated bacteria, Endozoicomonas euniceicola EF212 and Endozoicomonas gorgoniicola PS125.</title>
        <authorList>
            <person name="Chiou Y.-J."/>
            <person name="Chen Y.-H."/>
        </authorList>
    </citation>
    <scope>NUCLEOTIDE SEQUENCE [LARGE SCALE GENOMIC DNA]</scope>
    <source>
        <strain evidence="4 5">PS125</strain>
    </source>
</reference>
<dbReference type="Proteomes" id="UP001209854">
    <property type="component" value="Unassembled WGS sequence"/>
</dbReference>
<evidence type="ECO:0000313" key="4">
    <source>
        <dbReference type="EMBL" id="MCW7554651.1"/>
    </source>
</evidence>
<dbReference type="RefSeq" id="WP_262564408.1">
    <property type="nucleotide sequence ID" value="NZ_JAPFCC010000001.1"/>
</dbReference>
<evidence type="ECO:0000256" key="2">
    <source>
        <dbReference type="SAM" id="MobiDB-lite"/>
    </source>
</evidence>
<dbReference type="PROSITE" id="PS50076">
    <property type="entry name" value="DNAJ_2"/>
    <property type="match status" value="1"/>
</dbReference>
<dbReference type="EMBL" id="JAPFCC010000001">
    <property type="protein sequence ID" value="MCW7554651.1"/>
    <property type="molecule type" value="Genomic_DNA"/>
</dbReference>
<name>A0ABT3MZ45_9GAMM</name>